<evidence type="ECO:0000313" key="1">
    <source>
        <dbReference type="EMBL" id="REF94607.1"/>
    </source>
</evidence>
<proteinExistence type="predicted"/>
<accession>A0A3D9ZBI9</accession>
<evidence type="ECO:0000313" key="2">
    <source>
        <dbReference type="Proteomes" id="UP000256913"/>
    </source>
</evidence>
<gene>
    <name evidence="1" type="ORF">DFJ67_0546</name>
</gene>
<dbReference type="Pfam" id="PF03995">
    <property type="entry name" value="Inhibitor_I36"/>
    <property type="match status" value="1"/>
</dbReference>
<dbReference type="AlphaFoldDB" id="A0A3D9ZBI9"/>
<keyword evidence="2" id="KW-1185">Reference proteome</keyword>
<comment type="caution">
    <text evidence="1">The sequence shown here is derived from an EMBL/GenBank/DDBJ whole genome shotgun (WGS) entry which is preliminary data.</text>
</comment>
<sequence>MKLPAAQGEVTTLAAGCNFLYLCVWSNRQYGGNRLDFYDCNKDWKLYNVAYPGGGNWADKISSISNEQTSGTWSYFYNWSGTKWNRIISLSAPNDLSNLALDPGQDGSANANDKIDGVHVCGPASNPWLPNWP</sequence>
<name>A0A3D9ZBI9_9ACTN</name>
<dbReference type="EMBL" id="QUMQ01000001">
    <property type="protein sequence ID" value="REF94607.1"/>
    <property type="molecule type" value="Genomic_DNA"/>
</dbReference>
<organism evidence="1 2">
    <name type="scientific">Asanoa ferruginea</name>
    <dbReference type="NCBI Taxonomy" id="53367"/>
    <lineage>
        <taxon>Bacteria</taxon>
        <taxon>Bacillati</taxon>
        <taxon>Actinomycetota</taxon>
        <taxon>Actinomycetes</taxon>
        <taxon>Micromonosporales</taxon>
        <taxon>Micromonosporaceae</taxon>
        <taxon>Asanoa</taxon>
    </lineage>
</organism>
<reference evidence="1 2" key="1">
    <citation type="submission" date="2018-08" db="EMBL/GenBank/DDBJ databases">
        <title>Sequencing the genomes of 1000 actinobacteria strains.</title>
        <authorList>
            <person name="Klenk H.-P."/>
        </authorList>
    </citation>
    <scope>NUCLEOTIDE SEQUENCE [LARGE SCALE GENOMIC DNA]</scope>
    <source>
        <strain evidence="1 2">DSM 44099</strain>
    </source>
</reference>
<dbReference type="Proteomes" id="UP000256913">
    <property type="component" value="Unassembled WGS sequence"/>
</dbReference>
<protein>
    <submittedName>
        <fullName evidence="1">Peptidase inhibitor family I36</fullName>
    </submittedName>
</protein>